<evidence type="ECO:0000313" key="5">
    <source>
        <dbReference type="EMBL" id="CAD9614773.1"/>
    </source>
</evidence>
<protein>
    <recommendedName>
        <fullName evidence="6">60S acidic ribosomal protein P1</fullName>
    </recommendedName>
</protein>
<reference evidence="5" key="1">
    <citation type="submission" date="2021-01" db="EMBL/GenBank/DDBJ databases">
        <authorList>
            <person name="Corre E."/>
            <person name="Pelletier E."/>
            <person name="Niang G."/>
            <person name="Scheremetjew M."/>
            <person name="Finn R."/>
            <person name="Kale V."/>
            <person name="Holt S."/>
            <person name="Cochrane G."/>
            <person name="Meng A."/>
            <person name="Brown T."/>
            <person name="Cohen L."/>
        </authorList>
    </citation>
    <scope>NUCLEOTIDE SEQUENCE</scope>
    <source>
        <strain evidence="5">B650</strain>
    </source>
</reference>
<dbReference type="PANTHER" id="PTHR45696:SF10">
    <property type="entry name" value="LARGE RIBOSOMAL SUBUNIT PROTEIN P1"/>
    <property type="match status" value="1"/>
</dbReference>
<evidence type="ECO:0000256" key="2">
    <source>
        <dbReference type="ARBA" id="ARBA00022980"/>
    </source>
</evidence>
<dbReference type="GO" id="GO:0002181">
    <property type="term" value="P:cytoplasmic translation"/>
    <property type="evidence" value="ECO:0007669"/>
    <property type="project" value="TreeGrafter"/>
</dbReference>
<organism evidence="5">
    <name type="scientific">Leptocylindrus danicus</name>
    <dbReference type="NCBI Taxonomy" id="163516"/>
    <lineage>
        <taxon>Eukaryota</taxon>
        <taxon>Sar</taxon>
        <taxon>Stramenopiles</taxon>
        <taxon>Ochrophyta</taxon>
        <taxon>Bacillariophyta</taxon>
        <taxon>Coscinodiscophyceae</taxon>
        <taxon>Chaetocerotophycidae</taxon>
        <taxon>Leptocylindrales</taxon>
        <taxon>Leptocylindraceae</taxon>
        <taxon>Leptocylindrus</taxon>
    </lineage>
</organism>
<evidence type="ECO:0000256" key="1">
    <source>
        <dbReference type="ARBA" id="ARBA00005436"/>
    </source>
</evidence>
<evidence type="ECO:0008006" key="6">
    <source>
        <dbReference type="Google" id="ProtNLM"/>
    </source>
</evidence>
<comment type="similarity">
    <text evidence="1">Belongs to the eukaryotic ribosomal protein P1/P2 family.</text>
</comment>
<dbReference type="GO" id="GO:0022625">
    <property type="term" value="C:cytosolic large ribosomal subunit"/>
    <property type="evidence" value="ECO:0007669"/>
    <property type="project" value="TreeGrafter"/>
</dbReference>
<dbReference type="AlphaFoldDB" id="A0A7S2LTK4"/>
<dbReference type="GO" id="GO:0043021">
    <property type="term" value="F:ribonucleoprotein complex binding"/>
    <property type="evidence" value="ECO:0007669"/>
    <property type="project" value="TreeGrafter"/>
</dbReference>
<dbReference type="InterPro" id="IPR038716">
    <property type="entry name" value="P1/P2_N_sf"/>
</dbReference>
<feature type="region of interest" description="Disordered" evidence="4">
    <location>
        <begin position="66"/>
        <end position="119"/>
    </location>
</feature>
<proteinExistence type="inferred from homology"/>
<sequence>MDSLTKEQKDEHAVSFAILALYDGGAEITSEQIFALLEATGNTEVEKYYPTIFANFLSDPEKIIELITTPGGSGGGGGGDGGAAGGEEAEEEKEEEKEEEEEMDLGGGMDMFGGGGEDY</sequence>
<accession>A0A7S2LTK4</accession>
<dbReference type="Pfam" id="PF00428">
    <property type="entry name" value="Ribosomal_60s"/>
    <property type="match status" value="1"/>
</dbReference>
<evidence type="ECO:0000256" key="4">
    <source>
        <dbReference type="SAM" id="MobiDB-lite"/>
    </source>
</evidence>
<keyword evidence="3" id="KW-0687">Ribonucleoprotein</keyword>
<dbReference type="EMBL" id="HBGY01033777">
    <property type="protein sequence ID" value="CAD9614773.1"/>
    <property type="molecule type" value="Transcribed_RNA"/>
</dbReference>
<feature type="compositionally biased region" description="Acidic residues" evidence="4">
    <location>
        <begin position="87"/>
        <end position="104"/>
    </location>
</feature>
<evidence type="ECO:0000256" key="3">
    <source>
        <dbReference type="ARBA" id="ARBA00023274"/>
    </source>
</evidence>
<feature type="compositionally biased region" description="Gly residues" evidence="4">
    <location>
        <begin position="105"/>
        <end position="119"/>
    </location>
</feature>
<dbReference type="GO" id="GO:0030295">
    <property type="term" value="F:protein kinase activator activity"/>
    <property type="evidence" value="ECO:0007669"/>
    <property type="project" value="TreeGrafter"/>
</dbReference>
<keyword evidence="2" id="KW-0689">Ribosomal protein</keyword>
<dbReference type="Gene3D" id="1.10.10.1410">
    <property type="match status" value="1"/>
</dbReference>
<name>A0A7S2LTK4_9STRA</name>
<feature type="compositionally biased region" description="Gly residues" evidence="4">
    <location>
        <begin position="71"/>
        <end position="85"/>
    </location>
</feature>
<dbReference type="GO" id="GO:0003735">
    <property type="term" value="F:structural constituent of ribosome"/>
    <property type="evidence" value="ECO:0007669"/>
    <property type="project" value="TreeGrafter"/>
</dbReference>
<gene>
    <name evidence="5" type="ORF">LDAN0321_LOCUS21221</name>
</gene>
<dbReference type="PANTHER" id="PTHR45696">
    <property type="entry name" value="60S ACIDIC RIBOSOMAL PROTEIN P1"/>
    <property type="match status" value="1"/>
</dbReference>